<protein>
    <submittedName>
        <fullName evidence="2">Unplaced genomic scaffold supercont1.1, whole genome shotgun sequence</fullName>
    </submittedName>
</protein>
<dbReference type="AlphaFoldDB" id="A0A0D0VFB8"/>
<evidence type="ECO:0000256" key="1">
    <source>
        <dbReference type="SAM" id="MobiDB-lite"/>
    </source>
</evidence>
<gene>
    <name evidence="2" type="ORF">I313_00387</name>
</gene>
<accession>A0A0D0VFB8</accession>
<evidence type="ECO:0000313" key="2">
    <source>
        <dbReference type="EMBL" id="KIR43545.1"/>
    </source>
</evidence>
<dbReference type="EMBL" id="KN847896">
    <property type="protein sequence ID" value="KIR43545.1"/>
    <property type="molecule type" value="Genomic_DNA"/>
</dbReference>
<feature type="region of interest" description="Disordered" evidence="1">
    <location>
        <begin position="208"/>
        <end position="276"/>
    </location>
</feature>
<dbReference type="OrthoDB" id="2575467at2759"/>
<feature type="compositionally biased region" description="Acidic residues" evidence="1">
    <location>
        <begin position="215"/>
        <end position="227"/>
    </location>
</feature>
<feature type="compositionally biased region" description="Acidic residues" evidence="1">
    <location>
        <begin position="237"/>
        <end position="253"/>
    </location>
</feature>
<dbReference type="HOGENOM" id="CLU_943388_0_0_1"/>
<feature type="region of interest" description="Disordered" evidence="1">
    <location>
        <begin position="1"/>
        <end position="20"/>
    </location>
</feature>
<dbReference type="Proteomes" id="UP000053392">
    <property type="component" value="Unassembled WGS sequence"/>
</dbReference>
<evidence type="ECO:0000313" key="3">
    <source>
        <dbReference type="Proteomes" id="UP000053392"/>
    </source>
</evidence>
<name>A0A0D0VFB8_9TREE</name>
<reference evidence="2 3" key="1">
    <citation type="submission" date="2015-01" db="EMBL/GenBank/DDBJ databases">
        <title>The Genome Sequence of Cryptococcus gattii Ram5.</title>
        <authorList>
            <consortium name="The Broad Institute Genomics Platform"/>
            <person name="Cuomo C."/>
            <person name="Litvintseva A."/>
            <person name="Chen Y."/>
            <person name="Heitman J."/>
            <person name="Sun S."/>
            <person name="Springer D."/>
            <person name="Dromer F."/>
            <person name="Young S."/>
            <person name="Zeng Q."/>
            <person name="Gargeya S."/>
            <person name="Abouelleil A."/>
            <person name="Alvarado L."/>
            <person name="Chapman S.B."/>
            <person name="Gainer-Dewar J."/>
            <person name="Goldberg J."/>
            <person name="Griggs A."/>
            <person name="Gujja S."/>
            <person name="Hansen M."/>
            <person name="Howarth C."/>
            <person name="Imamovic A."/>
            <person name="Larimer J."/>
            <person name="Murphy C."/>
            <person name="Naylor J."/>
            <person name="Pearson M."/>
            <person name="Priest M."/>
            <person name="Roberts A."/>
            <person name="Saif S."/>
            <person name="Shea T."/>
            <person name="Sykes S."/>
            <person name="Wortman J."/>
            <person name="Nusbaum C."/>
            <person name="Birren B."/>
        </authorList>
    </citation>
    <scope>NUCLEOTIDE SEQUENCE [LARGE SCALE GENOMIC DNA]</scope>
    <source>
        <strain evidence="2 3">Ram5</strain>
    </source>
</reference>
<sequence length="295" mass="32615">MQHQHRPPQEIYHPPQPPSIPLPTINTLIPRLTTTINDIDSLKTLVANGAHNDTIPSWDVLLQRYSLLLGRINALSATITASPARPNVTGYSQRPSPQSPILSHYLVHPLTPLPPPDSTGSEITPLVQDAFFQAINTIPLVAAPADDSIEGMGPNVASSHTHTQDQLRALSEMDLEDLRRRILLIMERDGTKVKAMKEEIERRAEEVDWAMRVDEAEEGDDDEDDEPAAAPTKDKDEIVDDDDLFGSDDDESMEAVPAADIASARHSKEQQTSVSRTTWKVTDFVKLMDTGTQLL</sequence>
<proteinExistence type="predicted"/>
<keyword evidence="3" id="KW-1185">Reference proteome</keyword>
<organism evidence="2 3">
    <name type="scientific">Cryptococcus deuterogattii Ram5</name>
    <dbReference type="NCBI Taxonomy" id="1296110"/>
    <lineage>
        <taxon>Eukaryota</taxon>
        <taxon>Fungi</taxon>
        <taxon>Dikarya</taxon>
        <taxon>Basidiomycota</taxon>
        <taxon>Agaricomycotina</taxon>
        <taxon>Tremellomycetes</taxon>
        <taxon>Tremellales</taxon>
        <taxon>Cryptococcaceae</taxon>
        <taxon>Cryptococcus</taxon>
        <taxon>Cryptococcus gattii species complex</taxon>
    </lineage>
</organism>